<reference evidence="1 2" key="1">
    <citation type="journal article" date="2022" name="bioRxiv">
        <title>The genome of the oomycete Peronosclerospora sorghi, a cosmopolitan pathogen of maize and sorghum, is inflated with dispersed pseudogenes.</title>
        <authorList>
            <person name="Fletcher K."/>
            <person name="Martin F."/>
            <person name="Isakeit T."/>
            <person name="Cavanaugh K."/>
            <person name="Magill C."/>
            <person name="Michelmore R."/>
        </authorList>
    </citation>
    <scope>NUCLEOTIDE SEQUENCE [LARGE SCALE GENOMIC DNA]</scope>
    <source>
        <strain evidence="1">P6</strain>
    </source>
</reference>
<organism evidence="1 2">
    <name type="scientific">Peronosclerospora sorghi</name>
    <dbReference type="NCBI Taxonomy" id="230839"/>
    <lineage>
        <taxon>Eukaryota</taxon>
        <taxon>Sar</taxon>
        <taxon>Stramenopiles</taxon>
        <taxon>Oomycota</taxon>
        <taxon>Peronosporomycetes</taxon>
        <taxon>Peronosporales</taxon>
        <taxon>Peronosporaceae</taxon>
        <taxon>Peronosclerospora</taxon>
    </lineage>
</organism>
<name>A0ACC0VP20_9STRA</name>
<protein>
    <submittedName>
        <fullName evidence="1">Uncharacterized protein</fullName>
    </submittedName>
</protein>
<dbReference type="Proteomes" id="UP001163321">
    <property type="component" value="Chromosome 8"/>
</dbReference>
<gene>
    <name evidence="1" type="ORF">PsorP6_016236</name>
</gene>
<evidence type="ECO:0000313" key="2">
    <source>
        <dbReference type="Proteomes" id="UP001163321"/>
    </source>
</evidence>
<dbReference type="EMBL" id="CM047587">
    <property type="protein sequence ID" value="KAI9907826.1"/>
    <property type="molecule type" value="Genomic_DNA"/>
</dbReference>
<accession>A0ACC0VP20</accession>
<proteinExistence type="predicted"/>
<evidence type="ECO:0000313" key="1">
    <source>
        <dbReference type="EMBL" id="KAI9907826.1"/>
    </source>
</evidence>
<sequence length="196" mass="20798">MCETLSEAVGHGIMHLNVTSSTLVIYGVLSCESGSQAHSCAEKRSCGGIEEDHKCNHGVAWAQSALQMAHLKRCASVKEMERCSCVSCESRSRSKSGDHKKTEKYESDVMHVVVVAALRTSKCSCQGCNCAVCCGEKTDKATCPSSEHTTTKEEGIKVTPSEPMKHEKSPSSGSLAHGKCGKCGSPGDSCKCGLLH</sequence>
<comment type="caution">
    <text evidence="1">The sequence shown here is derived from an EMBL/GenBank/DDBJ whole genome shotgun (WGS) entry which is preliminary data.</text>
</comment>
<keyword evidence="2" id="KW-1185">Reference proteome</keyword>